<evidence type="ECO:0000313" key="3">
    <source>
        <dbReference type="EMBL" id="MBR0797159.1"/>
    </source>
</evidence>
<evidence type="ECO:0000313" key="4">
    <source>
        <dbReference type="Proteomes" id="UP001315278"/>
    </source>
</evidence>
<dbReference type="SUPFAM" id="SSF56784">
    <property type="entry name" value="HAD-like"/>
    <property type="match status" value="1"/>
</dbReference>
<dbReference type="InterPro" id="IPR010033">
    <property type="entry name" value="HAD_SF_ppase_IIIC"/>
</dbReference>
<dbReference type="Proteomes" id="UP001315278">
    <property type="component" value="Unassembled WGS sequence"/>
</dbReference>
<protein>
    <submittedName>
        <fullName evidence="3">HAD family hydrolase</fullName>
    </submittedName>
</protein>
<evidence type="ECO:0000256" key="1">
    <source>
        <dbReference type="SAM" id="MobiDB-lite"/>
    </source>
</evidence>
<gene>
    <name evidence="3" type="ORF">JQ615_17340</name>
</gene>
<dbReference type="EMBL" id="JAFCJH010000016">
    <property type="protein sequence ID" value="MBR0797159.1"/>
    <property type="molecule type" value="Genomic_DNA"/>
</dbReference>
<organism evidence="3 4">
    <name type="scientific">Bradyrhizobium jicamae</name>
    <dbReference type="NCBI Taxonomy" id="280332"/>
    <lineage>
        <taxon>Bacteria</taxon>
        <taxon>Pseudomonadati</taxon>
        <taxon>Pseudomonadota</taxon>
        <taxon>Alphaproteobacteria</taxon>
        <taxon>Hyphomicrobiales</taxon>
        <taxon>Nitrobacteraceae</taxon>
        <taxon>Bradyrhizobium</taxon>
    </lineage>
</organism>
<dbReference type="InterPro" id="IPR036514">
    <property type="entry name" value="SGNH_hydro_sf"/>
</dbReference>
<proteinExistence type="predicted"/>
<dbReference type="Gene3D" id="3.40.50.1110">
    <property type="entry name" value="SGNH hydrolase"/>
    <property type="match status" value="1"/>
</dbReference>
<keyword evidence="4" id="KW-1185">Reference proteome</keyword>
<accession>A0ABS5FK37</accession>
<feature type="domain" description="BF1531-like N-terminal" evidence="2">
    <location>
        <begin position="117"/>
        <end position="310"/>
    </location>
</feature>
<dbReference type="InterPro" id="IPR036412">
    <property type="entry name" value="HAD-like_sf"/>
</dbReference>
<keyword evidence="3" id="KW-0378">Hydrolase</keyword>
<evidence type="ECO:0000259" key="2">
    <source>
        <dbReference type="Pfam" id="PF21211"/>
    </source>
</evidence>
<name>A0ABS5FK37_9BRAD</name>
<sequence>MAKNTPSNCRIIFEQHAYIIGWIFPHGCGSFAPFAAKHELRSTVSAELYRELSWLPRPPDDFATSCKQLTKTESEVGKQIRFLATHALDERQLSRLGRAIAIVREQGRSLKPLLPFKLGLVGNGTLDLMVPVLVATAARHGFALECVTGAYDQFLQDSLQPDSSLNTSRPDAVLIALDHRGLALQPSPGNEEIAAQTVDSAIGLVNTIRAGFARNSNAVCILQTLAAPPEGLFGSFDRALKGTARNLVDRFNQEVCQAVLQSTDLLLDVAGIAETVGLADWHSPAQWNLAKLPFSDDFVPLYAEHVCRIIGALRGKSRRCLVLDLDNTVWGGVIGDDGLEGIQLAQGDATGEAFLSVQQLALALRARGVVLAVSSKNTDSIARRPFKEHPDMLLREDHIAVFQANWDDKATNIRAIAKELSLGLDSFVFLDDNPVERGLIRREIPEVAVPELDSDPAGYARTLAAAGYFEAIGFSDEDRARADMYQANARRLSLQGQTSDLPSYLRSLEMRIVFGAFDPTTRSRVTQLINKSNQFNLTTRRYTEAQIEQLEGSDDVMTLHVRLFDKFGDNGIICVIICRPSRPGTWTIDTWLMSCRVLGRCVEQAVLSEILNRARAAGISTLEGRYIPTERNEMVREHYGKLGFTRVEEGPDGSSRWELSTDTELGDLPMTVEREQPQLQPA</sequence>
<dbReference type="RefSeq" id="WP_212493177.1">
    <property type="nucleotide sequence ID" value="NZ_JAFCJH010000016.1"/>
</dbReference>
<dbReference type="InterPro" id="IPR010037">
    <property type="entry name" value="FkbH_domain"/>
</dbReference>
<reference evidence="4" key="1">
    <citation type="journal article" date="2021" name="ISME J.">
        <title>Evolutionary origin and ecological implication of a unique nif island in free-living Bradyrhizobium lineages.</title>
        <authorList>
            <person name="Tao J."/>
        </authorList>
    </citation>
    <scope>NUCLEOTIDE SEQUENCE [LARGE SCALE GENOMIC DNA]</scope>
    <source>
        <strain evidence="4">SZCCT0434</strain>
    </source>
</reference>
<dbReference type="Gene3D" id="3.40.50.1000">
    <property type="entry name" value="HAD superfamily/HAD-like"/>
    <property type="match status" value="1"/>
</dbReference>
<dbReference type="NCBIfam" id="TIGR01686">
    <property type="entry name" value="FkbH"/>
    <property type="match status" value="1"/>
</dbReference>
<comment type="caution">
    <text evidence="3">The sequence shown here is derived from an EMBL/GenBank/DDBJ whole genome shotgun (WGS) entry which is preliminary data.</text>
</comment>
<dbReference type="GO" id="GO:0016787">
    <property type="term" value="F:hydrolase activity"/>
    <property type="evidence" value="ECO:0007669"/>
    <property type="project" value="UniProtKB-KW"/>
</dbReference>
<dbReference type="NCBIfam" id="TIGR01681">
    <property type="entry name" value="HAD-SF-IIIC"/>
    <property type="match status" value="1"/>
</dbReference>
<dbReference type="InterPro" id="IPR049369">
    <property type="entry name" value="BF1531-like_N"/>
</dbReference>
<feature type="region of interest" description="Disordered" evidence="1">
    <location>
        <begin position="648"/>
        <end position="682"/>
    </location>
</feature>
<dbReference type="Pfam" id="PF21211">
    <property type="entry name" value="FkbH_N"/>
    <property type="match status" value="1"/>
</dbReference>
<dbReference type="InterPro" id="IPR023214">
    <property type="entry name" value="HAD_sf"/>
</dbReference>